<keyword evidence="3 8" id="KW-0963">Cytoplasm</keyword>
<dbReference type="Pfam" id="PF08461">
    <property type="entry name" value="WHD_RNase_R"/>
    <property type="match status" value="1"/>
</dbReference>
<dbReference type="GO" id="GO:0006402">
    <property type="term" value="P:mRNA catabolic process"/>
    <property type="evidence" value="ECO:0007669"/>
    <property type="project" value="TreeGrafter"/>
</dbReference>
<dbReference type="EC" id="3.1.13.1" evidence="8"/>
<evidence type="ECO:0000313" key="11">
    <source>
        <dbReference type="EMBL" id="VFJ88683.1"/>
    </source>
</evidence>
<dbReference type="InterPro" id="IPR011805">
    <property type="entry name" value="RNase_R"/>
</dbReference>
<dbReference type="EMBL" id="CAADFI010000011">
    <property type="protein sequence ID" value="VFJ90793.1"/>
    <property type="molecule type" value="Genomic_DNA"/>
</dbReference>
<dbReference type="AlphaFoldDB" id="A0A450UE62"/>
<dbReference type="SUPFAM" id="SSF46785">
    <property type="entry name" value="Winged helix' DNA-binding domain"/>
    <property type="match status" value="1"/>
</dbReference>
<dbReference type="Pfam" id="PF00773">
    <property type="entry name" value="RNB"/>
    <property type="match status" value="1"/>
</dbReference>
<dbReference type="Gene3D" id="2.40.50.140">
    <property type="entry name" value="Nucleic acid-binding proteins"/>
    <property type="match status" value="2"/>
</dbReference>
<reference evidence="12" key="1">
    <citation type="submission" date="2019-02" db="EMBL/GenBank/DDBJ databases">
        <authorList>
            <person name="Gruber-Vodicka R. H."/>
            <person name="Seah K. B. B."/>
        </authorList>
    </citation>
    <scope>NUCLEOTIDE SEQUENCE</scope>
    <source>
        <strain evidence="13">BECK_SA2B12</strain>
        <strain evidence="11">BECK_SA2B15</strain>
        <strain evidence="12">BECK_SA2B20</strain>
    </source>
</reference>
<dbReference type="NCBIfam" id="TIGR02063">
    <property type="entry name" value="RNase_R"/>
    <property type="match status" value="1"/>
</dbReference>
<evidence type="ECO:0000256" key="5">
    <source>
        <dbReference type="ARBA" id="ARBA00022801"/>
    </source>
</evidence>
<feature type="domain" description="S1 motif" evidence="10">
    <location>
        <begin position="659"/>
        <end position="740"/>
    </location>
</feature>
<dbReference type="Pfam" id="PF17876">
    <property type="entry name" value="CSD2"/>
    <property type="match status" value="1"/>
</dbReference>
<evidence type="ECO:0000256" key="8">
    <source>
        <dbReference type="HAMAP-Rule" id="MF_01895"/>
    </source>
</evidence>
<evidence type="ECO:0000313" key="12">
    <source>
        <dbReference type="EMBL" id="VFJ90793.1"/>
    </source>
</evidence>
<dbReference type="Pfam" id="PF08206">
    <property type="entry name" value="OB_RNB"/>
    <property type="match status" value="1"/>
</dbReference>
<evidence type="ECO:0000256" key="6">
    <source>
        <dbReference type="ARBA" id="ARBA00022839"/>
    </source>
</evidence>
<dbReference type="CDD" id="cd04471">
    <property type="entry name" value="S1_RNase_R"/>
    <property type="match status" value="1"/>
</dbReference>
<keyword evidence="5 8" id="KW-0378">Hydrolase</keyword>
<dbReference type="GO" id="GO:0005829">
    <property type="term" value="C:cytosol"/>
    <property type="evidence" value="ECO:0007669"/>
    <property type="project" value="TreeGrafter"/>
</dbReference>
<dbReference type="Pfam" id="PF00575">
    <property type="entry name" value="S1"/>
    <property type="match status" value="1"/>
</dbReference>
<dbReference type="InterPro" id="IPR013223">
    <property type="entry name" value="RNase_B_OB_dom"/>
</dbReference>
<dbReference type="InterPro" id="IPR003029">
    <property type="entry name" value="S1_domain"/>
</dbReference>
<dbReference type="SMART" id="SM00316">
    <property type="entry name" value="S1"/>
    <property type="match status" value="1"/>
</dbReference>
<dbReference type="SMART" id="SM00955">
    <property type="entry name" value="RNB"/>
    <property type="match status" value="1"/>
</dbReference>
<keyword evidence="4 8" id="KW-0540">Nuclease</keyword>
<dbReference type="InterPro" id="IPR022966">
    <property type="entry name" value="RNase_II/R_CS"/>
</dbReference>
<dbReference type="PROSITE" id="PS01175">
    <property type="entry name" value="RIBONUCLEASE_II"/>
    <property type="match status" value="1"/>
</dbReference>
<evidence type="ECO:0000259" key="10">
    <source>
        <dbReference type="PROSITE" id="PS50126"/>
    </source>
</evidence>
<dbReference type="InterPro" id="IPR040476">
    <property type="entry name" value="CSD2"/>
</dbReference>
<sequence length="740" mass="83825">MTPNENITEGDCRARHWQPDQDPQAEREASKYENPIPSREHLLHLLTERGAPLSFEEIAEELGLADERARTALNRRLRAMQRDGQIIRNRRKGYGLVTKMDLVHGRIAAHPDGFGFLIPDNGGKDLRLSIREMRAVLHNDRAVVSVAKVDHQGRKQGRLIEILERNTSELIGRLVMEHGVSFVAPDDKRIHQDILIPPNEVGPAEEGQIVIAEIIEQPSKHAQPVGRIKQVLGEHRAPGLEVDIAIHKHGLPAQWPEAVIQEAARFGSEVSETDKDGRIDLREHPLVTIDGSNARDFDDAVYCRRTPGGWKLLVAIADVSTYVAPGTALDDAARLRGNSVYFPGRVLPMLPEALSNGLCSLNPQVDRLCLACEMLINQAGAVTRSRFIEGIMRSHARLTYDEVAAIVVTRNGETRRKYRTLVPHLEELHRLYRVLARTREQRGAIDFDRTEVQVLLDREQRIERIQPLVRNDAHRIIEECMIAANVVAARFLRRRRMPGLYRIHEGPTSEKLADLHAFLRELGLRLSGGENPEPGHYAALLKRVAKRPDAHLIQTVLLRSLSQAVYSAQNTGHFGLSHEYYTHFTSPIRRYPDLLVHRAIRHLIRRGHPSEDSPSEGMLSVEELEGLGVHCSFTERRADEATRDVIDRLKCEYIADKVGEVFPGIITGVTSFGLFVELNDIHVEGLVHVTELGKDYYHFDPIHHRLQGERTRRVYRLADTMTVRVVRVDSDQRKIDFEPV</sequence>
<keyword evidence="6 8" id="KW-0269">Exonuclease</keyword>
<dbReference type="NCBIfam" id="TIGR00358">
    <property type="entry name" value="3_prime_RNase"/>
    <property type="match status" value="1"/>
</dbReference>
<evidence type="ECO:0000256" key="2">
    <source>
        <dbReference type="ARBA" id="ARBA00004496"/>
    </source>
</evidence>
<comment type="function">
    <text evidence="8">3'-5' exoribonuclease that releases 5'-nucleoside monophosphates and is involved in maturation of structured RNAs.</text>
</comment>
<feature type="region of interest" description="Disordered" evidence="9">
    <location>
        <begin position="1"/>
        <end position="33"/>
    </location>
</feature>
<dbReference type="InterPro" id="IPR013668">
    <property type="entry name" value="RNase_R_HTH_12"/>
</dbReference>
<dbReference type="InterPro" id="IPR012340">
    <property type="entry name" value="NA-bd_OB-fold"/>
</dbReference>
<feature type="compositionally biased region" description="Basic and acidic residues" evidence="9">
    <location>
        <begin position="10"/>
        <end position="31"/>
    </location>
</feature>
<protein>
    <recommendedName>
        <fullName evidence="8">Ribonuclease R</fullName>
        <shortName evidence="8">RNase R</shortName>
        <ecNumber evidence="8">3.1.13.1</ecNumber>
    </recommendedName>
</protein>
<comment type="subcellular location">
    <subcellularLocation>
        <location evidence="2 8">Cytoplasm</location>
    </subcellularLocation>
</comment>
<evidence type="ECO:0000256" key="7">
    <source>
        <dbReference type="ARBA" id="ARBA00022884"/>
    </source>
</evidence>
<dbReference type="HAMAP" id="MF_01895">
    <property type="entry name" value="RNase_R"/>
    <property type="match status" value="1"/>
</dbReference>
<evidence type="ECO:0000256" key="1">
    <source>
        <dbReference type="ARBA" id="ARBA00001849"/>
    </source>
</evidence>
<evidence type="ECO:0000256" key="3">
    <source>
        <dbReference type="ARBA" id="ARBA00022490"/>
    </source>
</evidence>
<dbReference type="SMART" id="SM00357">
    <property type="entry name" value="CSP"/>
    <property type="match status" value="1"/>
</dbReference>
<gene>
    <name evidence="8" type="primary">rnr</name>
    <name evidence="11" type="ORF">BECKH772A_GA0070896_1001033</name>
    <name evidence="12" type="ORF">BECKH772B_GA0070898_1001133</name>
    <name evidence="13" type="ORF">BECKH772C_GA0070978_1000933</name>
</gene>
<dbReference type="InterPro" id="IPR036390">
    <property type="entry name" value="WH_DNA-bd_sf"/>
</dbReference>
<dbReference type="SUPFAM" id="SSF50249">
    <property type="entry name" value="Nucleic acid-binding proteins"/>
    <property type="match status" value="4"/>
</dbReference>
<evidence type="ECO:0000313" key="13">
    <source>
        <dbReference type="EMBL" id="VFJ96926.1"/>
    </source>
</evidence>
<name>A0A450UE62_9GAMM</name>
<dbReference type="PANTHER" id="PTHR23355:SF9">
    <property type="entry name" value="DIS3-LIKE EXONUCLEASE 2"/>
    <property type="match status" value="1"/>
</dbReference>
<comment type="similarity">
    <text evidence="8">Belongs to the RNR ribonuclease family. RNase R subfamily.</text>
</comment>
<dbReference type="EMBL" id="CAADFJ010000009">
    <property type="protein sequence ID" value="VFJ96926.1"/>
    <property type="molecule type" value="Genomic_DNA"/>
</dbReference>
<keyword evidence="7 8" id="KW-0694">RNA-binding</keyword>
<evidence type="ECO:0000256" key="9">
    <source>
        <dbReference type="SAM" id="MobiDB-lite"/>
    </source>
</evidence>
<proteinExistence type="inferred from homology"/>
<organism evidence="12">
    <name type="scientific">Candidatus Kentrum eta</name>
    <dbReference type="NCBI Taxonomy" id="2126337"/>
    <lineage>
        <taxon>Bacteria</taxon>
        <taxon>Pseudomonadati</taxon>
        <taxon>Pseudomonadota</taxon>
        <taxon>Gammaproteobacteria</taxon>
        <taxon>Candidatus Kentrum</taxon>
    </lineage>
</organism>
<dbReference type="EMBL" id="CAADFG010000010">
    <property type="protein sequence ID" value="VFJ88683.1"/>
    <property type="molecule type" value="Genomic_DNA"/>
</dbReference>
<evidence type="ECO:0000256" key="4">
    <source>
        <dbReference type="ARBA" id="ARBA00022722"/>
    </source>
</evidence>
<dbReference type="InterPro" id="IPR011129">
    <property type="entry name" value="CSD"/>
</dbReference>
<dbReference type="PROSITE" id="PS50126">
    <property type="entry name" value="S1"/>
    <property type="match status" value="1"/>
</dbReference>
<accession>A0A450UE62</accession>
<dbReference type="PANTHER" id="PTHR23355">
    <property type="entry name" value="RIBONUCLEASE"/>
    <property type="match status" value="1"/>
</dbReference>
<dbReference type="GO" id="GO:0008859">
    <property type="term" value="F:exoribonuclease II activity"/>
    <property type="evidence" value="ECO:0007669"/>
    <property type="project" value="UniProtKB-UniRule"/>
</dbReference>
<dbReference type="InterPro" id="IPR004476">
    <property type="entry name" value="RNase_II/RNase_R"/>
</dbReference>
<comment type="catalytic activity">
    <reaction evidence="1 8">
        <text>Exonucleolytic cleavage in the 3'- to 5'-direction to yield nucleoside 5'-phosphates.</text>
        <dbReference type="EC" id="3.1.13.1"/>
    </reaction>
</comment>
<dbReference type="InterPro" id="IPR050180">
    <property type="entry name" value="RNR_Ribonuclease"/>
</dbReference>
<dbReference type="InterPro" id="IPR001900">
    <property type="entry name" value="RNase_II/R"/>
</dbReference>
<dbReference type="GO" id="GO:0003723">
    <property type="term" value="F:RNA binding"/>
    <property type="evidence" value="ECO:0007669"/>
    <property type="project" value="UniProtKB-UniRule"/>
</dbReference>